<keyword evidence="6" id="KW-0630">Potassium</keyword>
<comment type="subcellular location">
    <subcellularLocation>
        <location evidence="1">Cell membrane</location>
        <topology evidence="1">Multi-pass membrane protein</topology>
    </subcellularLocation>
</comment>
<dbReference type="SUPFAM" id="SSF81324">
    <property type="entry name" value="Voltage-gated potassium channels"/>
    <property type="match status" value="1"/>
</dbReference>
<keyword evidence="4 12" id="KW-0812">Transmembrane</keyword>
<dbReference type="InterPro" id="IPR047871">
    <property type="entry name" value="K_chnl_Slo-like"/>
</dbReference>
<evidence type="ECO:0000256" key="1">
    <source>
        <dbReference type="ARBA" id="ARBA00004651"/>
    </source>
</evidence>
<evidence type="ECO:0000256" key="11">
    <source>
        <dbReference type="ARBA" id="ARBA00034430"/>
    </source>
</evidence>
<dbReference type="InterPro" id="IPR013099">
    <property type="entry name" value="K_chnl_dom"/>
</dbReference>
<evidence type="ECO:0000256" key="6">
    <source>
        <dbReference type="ARBA" id="ARBA00022958"/>
    </source>
</evidence>
<dbReference type="Gene3D" id="1.10.287.70">
    <property type="match status" value="1"/>
</dbReference>
<evidence type="ECO:0000259" key="14">
    <source>
        <dbReference type="Pfam" id="PF22614"/>
    </source>
</evidence>
<dbReference type="InterPro" id="IPR036291">
    <property type="entry name" value="NAD(P)-bd_dom_sf"/>
</dbReference>
<feature type="transmembrane region" description="Helical" evidence="12">
    <location>
        <begin position="60"/>
        <end position="81"/>
    </location>
</feature>
<evidence type="ECO:0000256" key="12">
    <source>
        <dbReference type="SAM" id="Phobius"/>
    </source>
</evidence>
<sequence length="327" mass="36377">MSFFSVFLLSLLVVLLGTFSIHFAEPETFPTLFDSLWWTMTTLTTVGYGDYSPGSVPGRVIGMILFIFGIGIFGALISKTVEHISTYNRLKEEGKIVYKKDGHYVYITWSKKTKEAIEEVLATQPDAKIVIIENSEKTPYRHDNVHFVQGDPAEEETLTKANVLGSKRVCIFSDSFIDDATLADGKTLLIASAVECLCTEGNDIHTIVEISKESHISKFKHVKVDDFIVSNGSVSRLMAKATLNPGTTAIFRQLLSKRFGSNIHEMVPKPGWKTYKDAHQELFENGAVLIAVNDSMNISMNQQMNLQNNDILYVICDDQVAASIGAY</sequence>
<comment type="catalytic activity">
    <reaction evidence="11">
        <text>K(+)(in) = K(+)(out)</text>
        <dbReference type="Rhea" id="RHEA:29463"/>
        <dbReference type="ChEBI" id="CHEBI:29103"/>
    </reaction>
</comment>
<evidence type="ECO:0000256" key="3">
    <source>
        <dbReference type="ARBA" id="ARBA00022538"/>
    </source>
</evidence>
<dbReference type="Proteomes" id="UP000626844">
    <property type="component" value="Unassembled WGS sequence"/>
</dbReference>
<keyword evidence="8" id="KW-0406">Ion transport</keyword>
<reference evidence="15" key="1">
    <citation type="submission" date="2020-09" db="EMBL/GenBank/DDBJ databases">
        <title>A novel bacterium of genus Bacillus, isolated from South China Sea.</title>
        <authorList>
            <person name="Huang H."/>
            <person name="Mo K."/>
            <person name="Hu Y."/>
        </authorList>
    </citation>
    <scope>NUCLEOTIDE SEQUENCE</scope>
    <source>
        <strain evidence="15">IB182487</strain>
    </source>
</reference>
<dbReference type="EMBL" id="JACXAI010000017">
    <property type="protein sequence ID" value="MBD1381358.1"/>
    <property type="molecule type" value="Genomic_DNA"/>
</dbReference>
<keyword evidence="5" id="KW-0631">Potassium channel</keyword>
<evidence type="ECO:0000313" key="16">
    <source>
        <dbReference type="Proteomes" id="UP000626844"/>
    </source>
</evidence>
<evidence type="ECO:0000313" key="15">
    <source>
        <dbReference type="EMBL" id="MBD1381358.1"/>
    </source>
</evidence>
<comment type="caution">
    <text evidence="15">The sequence shown here is derived from an EMBL/GenBank/DDBJ whole genome shotgun (WGS) entry which is preliminary data.</text>
</comment>
<keyword evidence="10 15" id="KW-0407">Ion channel</keyword>
<dbReference type="Pfam" id="PF07885">
    <property type="entry name" value="Ion_trans_2"/>
    <property type="match status" value="1"/>
</dbReference>
<dbReference type="GO" id="GO:0005267">
    <property type="term" value="F:potassium channel activity"/>
    <property type="evidence" value="ECO:0007669"/>
    <property type="project" value="UniProtKB-KW"/>
</dbReference>
<proteinExistence type="predicted"/>
<keyword evidence="2" id="KW-0813">Transport</keyword>
<keyword evidence="3" id="KW-0633">Potassium transport</keyword>
<feature type="domain" description="Potassium channel" evidence="13">
    <location>
        <begin position="11"/>
        <end position="82"/>
    </location>
</feature>
<evidence type="ECO:0000256" key="9">
    <source>
        <dbReference type="ARBA" id="ARBA00023136"/>
    </source>
</evidence>
<name>A0A926NIX1_9BACI</name>
<evidence type="ECO:0000259" key="13">
    <source>
        <dbReference type="Pfam" id="PF07885"/>
    </source>
</evidence>
<evidence type="ECO:0000256" key="10">
    <source>
        <dbReference type="ARBA" id="ARBA00023303"/>
    </source>
</evidence>
<dbReference type="Pfam" id="PF22614">
    <property type="entry name" value="Slo-like_RCK"/>
    <property type="match status" value="1"/>
</dbReference>
<evidence type="ECO:0000256" key="2">
    <source>
        <dbReference type="ARBA" id="ARBA00022448"/>
    </source>
</evidence>
<evidence type="ECO:0000256" key="8">
    <source>
        <dbReference type="ARBA" id="ARBA00023065"/>
    </source>
</evidence>
<accession>A0A926NIX1</accession>
<dbReference type="SUPFAM" id="SSF51735">
    <property type="entry name" value="NAD(P)-binding Rossmann-fold domains"/>
    <property type="match status" value="1"/>
</dbReference>
<keyword evidence="16" id="KW-1185">Reference proteome</keyword>
<protein>
    <submittedName>
        <fullName evidence="15">Potassium channel protein</fullName>
    </submittedName>
</protein>
<dbReference type="AlphaFoldDB" id="A0A926NIX1"/>
<evidence type="ECO:0000256" key="5">
    <source>
        <dbReference type="ARBA" id="ARBA00022826"/>
    </source>
</evidence>
<organism evidence="15 16">
    <name type="scientific">Metabacillus arenae</name>
    <dbReference type="NCBI Taxonomy" id="2771434"/>
    <lineage>
        <taxon>Bacteria</taxon>
        <taxon>Bacillati</taxon>
        <taxon>Bacillota</taxon>
        <taxon>Bacilli</taxon>
        <taxon>Bacillales</taxon>
        <taxon>Bacillaceae</taxon>
        <taxon>Metabacillus</taxon>
    </lineage>
</organism>
<dbReference type="InterPro" id="IPR003148">
    <property type="entry name" value="RCK_N"/>
</dbReference>
<evidence type="ECO:0000256" key="4">
    <source>
        <dbReference type="ARBA" id="ARBA00022692"/>
    </source>
</evidence>
<keyword evidence="7 12" id="KW-1133">Transmembrane helix</keyword>
<dbReference type="PANTHER" id="PTHR10027:SF10">
    <property type="entry name" value="SLOWPOKE 2, ISOFORM D"/>
    <property type="match status" value="1"/>
</dbReference>
<dbReference type="PANTHER" id="PTHR10027">
    <property type="entry name" value="CALCIUM-ACTIVATED POTASSIUM CHANNEL ALPHA CHAIN"/>
    <property type="match status" value="1"/>
</dbReference>
<keyword evidence="9 12" id="KW-0472">Membrane</keyword>
<evidence type="ECO:0000256" key="7">
    <source>
        <dbReference type="ARBA" id="ARBA00022989"/>
    </source>
</evidence>
<dbReference type="Gene3D" id="3.40.50.720">
    <property type="entry name" value="NAD(P)-binding Rossmann-like Domain"/>
    <property type="match status" value="1"/>
</dbReference>
<dbReference type="GO" id="GO:0005886">
    <property type="term" value="C:plasma membrane"/>
    <property type="evidence" value="ECO:0007669"/>
    <property type="project" value="UniProtKB-SubCell"/>
</dbReference>
<feature type="domain" description="RCK N-terminal" evidence="14">
    <location>
        <begin position="137"/>
        <end position="198"/>
    </location>
</feature>
<gene>
    <name evidence="15" type="ORF">IC621_14045</name>
</gene>